<reference evidence="3" key="1">
    <citation type="submission" date="2024-01" db="EMBL/GenBank/DDBJ databases">
        <authorList>
            <person name="Webb A."/>
        </authorList>
    </citation>
    <scope>NUCLEOTIDE SEQUENCE</scope>
    <source>
        <strain evidence="3">Pm1</strain>
    </source>
</reference>
<sequence>MIKCFSLLVLVLSLTAGSRARSAPTATKTTPSLDQPTSSEMDDERMLRANNVATERVGEERGFSEIGVTISDAFTRLRSALGNWGPPKTVLEEANRPKSIAQEKDWLSVLEQKVVDKFDQILVNLHSFSHERKIRAAGKVIKGETDNEKLWRKDVSPSAYFDALHLVEYRNVIAMDKERAEREIPDYAKYLSYVKFREWAKNNLPQKSRWSRFLSWLNSFVNHVLL</sequence>
<evidence type="ECO:0008006" key="5">
    <source>
        <dbReference type="Google" id="ProtNLM"/>
    </source>
</evidence>
<evidence type="ECO:0000313" key="3">
    <source>
        <dbReference type="EMBL" id="CAK7925486.1"/>
    </source>
</evidence>
<dbReference type="AlphaFoldDB" id="A0AAV1TSY9"/>
<proteinExistence type="predicted"/>
<gene>
    <name evidence="3" type="ORF">PM001_LOCUS10636</name>
</gene>
<organism evidence="3 4">
    <name type="scientific">Peronospora matthiolae</name>
    <dbReference type="NCBI Taxonomy" id="2874970"/>
    <lineage>
        <taxon>Eukaryota</taxon>
        <taxon>Sar</taxon>
        <taxon>Stramenopiles</taxon>
        <taxon>Oomycota</taxon>
        <taxon>Peronosporomycetes</taxon>
        <taxon>Peronosporales</taxon>
        <taxon>Peronosporaceae</taxon>
        <taxon>Peronospora</taxon>
    </lineage>
</organism>
<evidence type="ECO:0000256" key="2">
    <source>
        <dbReference type="SAM" id="SignalP"/>
    </source>
</evidence>
<feature type="compositionally biased region" description="Polar residues" evidence="1">
    <location>
        <begin position="24"/>
        <end position="39"/>
    </location>
</feature>
<evidence type="ECO:0000256" key="1">
    <source>
        <dbReference type="SAM" id="MobiDB-lite"/>
    </source>
</evidence>
<comment type="caution">
    <text evidence="3">The sequence shown here is derived from an EMBL/GenBank/DDBJ whole genome shotgun (WGS) entry which is preliminary data.</text>
</comment>
<name>A0AAV1TSY9_9STRA</name>
<dbReference type="EMBL" id="CAKLBY020000087">
    <property type="protein sequence ID" value="CAK7925486.1"/>
    <property type="molecule type" value="Genomic_DNA"/>
</dbReference>
<keyword evidence="2" id="KW-0732">Signal</keyword>
<feature type="chain" id="PRO_5043999070" description="RxLR effector protein" evidence="2">
    <location>
        <begin position="21"/>
        <end position="226"/>
    </location>
</feature>
<protein>
    <recommendedName>
        <fullName evidence="5">RxLR effector protein</fullName>
    </recommendedName>
</protein>
<feature type="region of interest" description="Disordered" evidence="1">
    <location>
        <begin position="20"/>
        <end position="42"/>
    </location>
</feature>
<feature type="signal peptide" evidence="2">
    <location>
        <begin position="1"/>
        <end position="20"/>
    </location>
</feature>
<dbReference type="Proteomes" id="UP001162060">
    <property type="component" value="Unassembled WGS sequence"/>
</dbReference>
<accession>A0AAV1TSY9</accession>
<evidence type="ECO:0000313" key="4">
    <source>
        <dbReference type="Proteomes" id="UP001162060"/>
    </source>
</evidence>